<proteinExistence type="predicted"/>
<accession>A0A1B9IUT9</accession>
<reference evidence="3" key="2">
    <citation type="submission" date="2013-12" db="EMBL/GenBank/DDBJ databases">
        <title>Evolution of pathogenesis and genome organization in the Tremellales.</title>
        <authorList>
            <person name="Cuomo C."/>
            <person name="Litvintseva A."/>
            <person name="Heitman J."/>
            <person name="Chen Y."/>
            <person name="Sun S."/>
            <person name="Springer D."/>
            <person name="Dromer F."/>
            <person name="Young S."/>
            <person name="Zeng Q."/>
            <person name="Chapman S."/>
            <person name="Gujja S."/>
            <person name="Saif S."/>
            <person name="Birren B."/>
        </authorList>
    </citation>
    <scope>NUCLEOTIDE SEQUENCE [LARGE SCALE GENOMIC DNA]</scope>
    <source>
        <strain evidence="3">CBS 10435</strain>
    </source>
</reference>
<feature type="compositionally biased region" description="Basic residues" evidence="1">
    <location>
        <begin position="91"/>
        <end position="104"/>
    </location>
</feature>
<dbReference type="AlphaFoldDB" id="A0A1B9IUT9"/>
<name>A0A1B9IUT9_9TREE</name>
<feature type="compositionally biased region" description="Gly residues" evidence="1">
    <location>
        <begin position="51"/>
        <end position="78"/>
    </location>
</feature>
<protein>
    <submittedName>
        <fullName evidence="2">Uncharacterized protein</fullName>
    </submittedName>
</protein>
<dbReference type="Proteomes" id="UP000092583">
    <property type="component" value="Unassembled WGS sequence"/>
</dbReference>
<evidence type="ECO:0000256" key="1">
    <source>
        <dbReference type="SAM" id="MobiDB-lite"/>
    </source>
</evidence>
<sequence length="104" mass="11089">MTGWDDGQIEGWRIMLERDPHRDDILSAHSERMSRNRQSSPPRDNPQQGSSRGGHGNRGGRGGGRGGSGGGQRGGRGGSKSSRGHSNAARTRGHDKKMSKMGAI</sequence>
<evidence type="ECO:0000313" key="2">
    <source>
        <dbReference type="EMBL" id="OCF59308.1"/>
    </source>
</evidence>
<feature type="compositionally biased region" description="Basic and acidic residues" evidence="1">
    <location>
        <begin position="15"/>
        <end position="34"/>
    </location>
</feature>
<dbReference type="EMBL" id="KI669461">
    <property type="protein sequence ID" value="OCF59308.1"/>
    <property type="molecule type" value="Genomic_DNA"/>
</dbReference>
<organism evidence="2 3">
    <name type="scientific">Kwoniella mangroviensis CBS 10435</name>
    <dbReference type="NCBI Taxonomy" id="1331196"/>
    <lineage>
        <taxon>Eukaryota</taxon>
        <taxon>Fungi</taxon>
        <taxon>Dikarya</taxon>
        <taxon>Basidiomycota</taxon>
        <taxon>Agaricomycotina</taxon>
        <taxon>Tremellomycetes</taxon>
        <taxon>Tremellales</taxon>
        <taxon>Cryptococcaceae</taxon>
        <taxon>Kwoniella</taxon>
    </lineage>
</organism>
<dbReference type="OrthoDB" id="5577209at2759"/>
<gene>
    <name evidence="2" type="ORF">L486_03811</name>
</gene>
<keyword evidence="3" id="KW-1185">Reference proteome</keyword>
<evidence type="ECO:0000313" key="3">
    <source>
        <dbReference type="Proteomes" id="UP000092583"/>
    </source>
</evidence>
<feature type="region of interest" description="Disordered" evidence="1">
    <location>
        <begin position="15"/>
        <end position="104"/>
    </location>
</feature>
<feature type="compositionally biased region" description="Polar residues" evidence="1">
    <location>
        <begin position="36"/>
        <end position="47"/>
    </location>
</feature>
<reference evidence="2 3" key="1">
    <citation type="submission" date="2013-07" db="EMBL/GenBank/DDBJ databases">
        <title>The Genome Sequence of Kwoniella mangroviensis CBS10435.</title>
        <authorList>
            <consortium name="The Broad Institute Genome Sequencing Platform"/>
            <person name="Cuomo C."/>
            <person name="Litvintseva A."/>
            <person name="Chen Y."/>
            <person name="Heitman J."/>
            <person name="Sun S."/>
            <person name="Springer D."/>
            <person name="Dromer F."/>
            <person name="Young S.K."/>
            <person name="Zeng Q."/>
            <person name="Gargeya S."/>
            <person name="Fitzgerald M."/>
            <person name="Abouelleil A."/>
            <person name="Alvarado L."/>
            <person name="Berlin A.M."/>
            <person name="Chapman S.B."/>
            <person name="Dewar J."/>
            <person name="Goldberg J."/>
            <person name="Griggs A."/>
            <person name="Gujja S."/>
            <person name="Hansen M."/>
            <person name="Howarth C."/>
            <person name="Imamovic A."/>
            <person name="Larimer J."/>
            <person name="McCowan C."/>
            <person name="Murphy C."/>
            <person name="Pearson M."/>
            <person name="Priest M."/>
            <person name="Roberts A."/>
            <person name="Saif S."/>
            <person name="Shea T."/>
            <person name="Sykes S."/>
            <person name="Wortman J."/>
            <person name="Nusbaum C."/>
            <person name="Birren B."/>
        </authorList>
    </citation>
    <scope>NUCLEOTIDE SEQUENCE [LARGE SCALE GENOMIC DNA]</scope>
    <source>
        <strain evidence="2 3">CBS 10435</strain>
    </source>
</reference>